<protein>
    <submittedName>
        <fullName evidence="1">Uncharacterized protein</fullName>
    </submittedName>
</protein>
<dbReference type="EMBL" id="MN739955">
    <property type="protein sequence ID" value="QHT79795.1"/>
    <property type="molecule type" value="Genomic_DNA"/>
</dbReference>
<evidence type="ECO:0000313" key="1">
    <source>
        <dbReference type="EMBL" id="QHT79795.1"/>
    </source>
</evidence>
<sequence length="116" mass="13652">MEPITKEFEMKTIRTNIVPPKRPAFKILRHTKCVNVWSYGLKSKVRYTSITIQPGEIYWGNIIVNKNRIYIDISECYKSKMPNDAVNIYTNISICIPVVFDMTGKYMLNICEYIYE</sequence>
<name>A0A6C0HI09_9ZZZZ</name>
<organism evidence="1">
    <name type="scientific">viral metagenome</name>
    <dbReference type="NCBI Taxonomy" id="1070528"/>
    <lineage>
        <taxon>unclassified sequences</taxon>
        <taxon>metagenomes</taxon>
        <taxon>organismal metagenomes</taxon>
    </lineage>
</organism>
<proteinExistence type="predicted"/>
<reference evidence="1" key="1">
    <citation type="journal article" date="2020" name="Nature">
        <title>Giant virus diversity and host interactions through global metagenomics.</title>
        <authorList>
            <person name="Schulz F."/>
            <person name="Roux S."/>
            <person name="Paez-Espino D."/>
            <person name="Jungbluth S."/>
            <person name="Walsh D.A."/>
            <person name="Denef V.J."/>
            <person name="McMahon K.D."/>
            <person name="Konstantinidis K.T."/>
            <person name="Eloe-Fadrosh E.A."/>
            <person name="Kyrpides N.C."/>
            <person name="Woyke T."/>
        </authorList>
    </citation>
    <scope>NUCLEOTIDE SEQUENCE</scope>
    <source>
        <strain evidence="1">GVMAG-M-3300023184-105</strain>
    </source>
</reference>
<accession>A0A6C0HI09</accession>
<dbReference type="AlphaFoldDB" id="A0A6C0HI09"/>